<dbReference type="InterPro" id="IPR036909">
    <property type="entry name" value="Cyt_c-like_dom_sf"/>
</dbReference>
<evidence type="ECO:0000313" key="12">
    <source>
        <dbReference type="Proteomes" id="UP000317496"/>
    </source>
</evidence>
<keyword evidence="4 8" id="KW-0349">Heme</keyword>
<evidence type="ECO:0000256" key="9">
    <source>
        <dbReference type="SAM" id="SignalP"/>
    </source>
</evidence>
<keyword evidence="2" id="KW-0813">Transport</keyword>
<keyword evidence="6" id="KW-0249">Electron transport</keyword>
<evidence type="ECO:0000313" key="11">
    <source>
        <dbReference type="EMBL" id="QDO99179.1"/>
    </source>
</evidence>
<organism evidence="11 12">
    <name type="scientific">Ferrovibrio terrae</name>
    <dbReference type="NCBI Taxonomy" id="2594003"/>
    <lineage>
        <taxon>Bacteria</taxon>
        <taxon>Pseudomonadati</taxon>
        <taxon>Pseudomonadota</taxon>
        <taxon>Alphaproteobacteria</taxon>
        <taxon>Rhodospirillales</taxon>
        <taxon>Rhodospirillaceae</taxon>
        <taxon>Ferrovibrio</taxon>
    </lineage>
</organism>
<keyword evidence="12" id="KW-1185">Reference proteome</keyword>
<evidence type="ECO:0000256" key="5">
    <source>
        <dbReference type="ARBA" id="ARBA00022723"/>
    </source>
</evidence>
<dbReference type="PROSITE" id="PS51007">
    <property type="entry name" value="CYTC"/>
    <property type="match status" value="1"/>
</dbReference>
<dbReference type="InterPro" id="IPR009056">
    <property type="entry name" value="Cyt_c-like_dom"/>
</dbReference>
<gene>
    <name evidence="11" type="ORF">FNB15_18705</name>
</gene>
<feature type="signal peptide" evidence="9">
    <location>
        <begin position="1"/>
        <end position="23"/>
    </location>
</feature>
<dbReference type="GO" id="GO:0020037">
    <property type="term" value="F:heme binding"/>
    <property type="evidence" value="ECO:0007669"/>
    <property type="project" value="InterPro"/>
</dbReference>
<evidence type="ECO:0000256" key="2">
    <source>
        <dbReference type="ARBA" id="ARBA00022448"/>
    </source>
</evidence>
<evidence type="ECO:0000256" key="6">
    <source>
        <dbReference type="ARBA" id="ARBA00022982"/>
    </source>
</evidence>
<dbReference type="GO" id="GO:0009055">
    <property type="term" value="F:electron transfer activity"/>
    <property type="evidence" value="ECO:0007669"/>
    <property type="project" value="InterPro"/>
</dbReference>
<dbReference type="FunFam" id="1.10.760.10:FF:000001">
    <property type="entry name" value="Cytochrome c iso-1"/>
    <property type="match status" value="1"/>
</dbReference>
<dbReference type="Pfam" id="PF00034">
    <property type="entry name" value="Cytochrom_C"/>
    <property type="match status" value="1"/>
</dbReference>
<dbReference type="KEGG" id="fer:FNB15_18705"/>
<keyword evidence="3" id="KW-0602">Photosynthesis</keyword>
<sequence length="125" mass="13373">MSRVALSVFALLALSFTLGSAQAAGNPEEGRKAFAKCRACHQLDAGKHAVGPSLKGVFGRKAGTTEGFKYSDAMKNSGITWSDDTIAQYLADPKSFIKGNKMVFPGIKRETEIADLIAYLKDATK</sequence>
<reference evidence="11 12" key="1">
    <citation type="submission" date="2019-07" db="EMBL/GenBank/DDBJ databases">
        <title>Genome sequencing for Ferrovibrio sp. K5.</title>
        <authorList>
            <person name="Park S.-J."/>
        </authorList>
    </citation>
    <scope>NUCLEOTIDE SEQUENCE [LARGE SCALE GENOMIC DNA]</scope>
    <source>
        <strain evidence="11 12">K5</strain>
    </source>
</reference>
<evidence type="ECO:0000256" key="7">
    <source>
        <dbReference type="ARBA" id="ARBA00023004"/>
    </source>
</evidence>
<dbReference type="PANTHER" id="PTHR11961">
    <property type="entry name" value="CYTOCHROME C"/>
    <property type="match status" value="1"/>
</dbReference>
<dbReference type="OrthoDB" id="9805828at2"/>
<dbReference type="EMBL" id="CP041636">
    <property type="protein sequence ID" value="QDO99179.1"/>
    <property type="molecule type" value="Genomic_DNA"/>
</dbReference>
<evidence type="ECO:0000256" key="4">
    <source>
        <dbReference type="ARBA" id="ARBA00022617"/>
    </source>
</evidence>
<keyword evidence="5 8" id="KW-0479">Metal-binding</keyword>
<dbReference type="Gene3D" id="1.10.760.10">
    <property type="entry name" value="Cytochrome c-like domain"/>
    <property type="match status" value="1"/>
</dbReference>
<dbReference type="RefSeq" id="WP_144258175.1">
    <property type="nucleotide sequence ID" value="NZ_CP041636.1"/>
</dbReference>
<evidence type="ECO:0000256" key="1">
    <source>
        <dbReference type="ARBA" id="ARBA00003590"/>
    </source>
</evidence>
<dbReference type="InterPro" id="IPR002327">
    <property type="entry name" value="Cyt_c_1A/1B"/>
</dbReference>
<dbReference type="Proteomes" id="UP000317496">
    <property type="component" value="Chromosome"/>
</dbReference>
<evidence type="ECO:0000259" key="10">
    <source>
        <dbReference type="PROSITE" id="PS51007"/>
    </source>
</evidence>
<feature type="chain" id="PRO_5021892395" evidence="9">
    <location>
        <begin position="24"/>
        <end position="125"/>
    </location>
</feature>
<feature type="domain" description="Cytochrome c" evidence="10">
    <location>
        <begin position="25"/>
        <end position="124"/>
    </location>
</feature>
<comment type="function">
    <text evidence="1">Cytochrome c2 is found mainly in purple, non-sulfur, photosynthetic bacteria where it functions as the electron donor to the oxidized bacteriochlorophyll in the photophosphorylation pathway. However, it may also have a role in the respiratory chain and is found in some non-photosynthetic bacteria.</text>
</comment>
<dbReference type="GO" id="GO:0046872">
    <property type="term" value="F:metal ion binding"/>
    <property type="evidence" value="ECO:0007669"/>
    <property type="project" value="UniProtKB-KW"/>
</dbReference>
<evidence type="ECO:0000256" key="8">
    <source>
        <dbReference type="PROSITE-ProRule" id="PRU00433"/>
    </source>
</evidence>
<dbReference type="PRINTS" id="PR00604">
    <property type="entry name" value="CYTCHRMECIAB"/>
</dbReference>
<evidence type="ECO:0000256" key="3">
    <source>
        <dbReference type="ARBA" id="ARBA00022531"/>
    </source>
</evidence>
<dbReference type="SUPFAM" id="SSF46626">
    <property type="entry name" value="Cytochrome c"/>
    <property type="match status" value="1"/>
</dbReference>
<keyword evidence="9" id="KW-0732">Signal</keyword>
<keyword evidence="7 8" id="KW-0408">Iron</keyword>
<proteinExistence type="predicted"/>
<dbReference type="GO" id="GO:0015979">
    <property type="term" value="P:photosynthesis"/>
    <property type="evidence" value="ECO:0007669"/>
    <property type="project" value="UniProtKB-KW"/>
</dbReference>
<accession>A0A516H5W1</accession>
<name>A0A516H5W1_9PROT</name>
<protein>
    <submittedName>
        <fullName evidence="11">Cytochrome c family protein</fullName>
    </submittedName>
</protein>
<dbReference type="AlphaFoldDB" id="A0A516H5W1"/>